<sequence>MKNDQSSQEARTKNQRAFFGGTWSDSGEDEEEKTIDETCLVAQASNKVEFSKVNEGSNISISALKIRDIESQKLEGKVVQLGDDGKLLKPMSVSDSGDDSSIRMVLPDNQGSSPKSVFDDKAFEDSSNESDFDVNLYLNDEEDNVVVPQTPSEEVRTRIYNTRIPPLFNKRDMGRKDLG</sequence>
<keyword evidence="3" id="KW-1185">Reference proteome</keyword>
<gene>
    <name evidence="2" type="ORF">Tco_1057192</name>
</gene>
<feature type="region of interest" description="Disordered" evidence="1">
    <location>
        <begin position="89"/>
        <end position="127"/>
    </location>
</feature>
<dbReference type="EMBL" id="BQNB010019206">
    <property type="protein sequence ID" value="GJT82850.1"/>
    <property type="molecule type" value="Genomic_DNA"/>
</dbReference>
<accession>A0ABQ5H4N5</accession>
<proteinExistence type="predicted"/>
<organism evidence="2 3">
    <name type="scientific">Tanacetum coccineum</name>
    <dbReference type="NCBI Taxonomy" id="301880"/>
    <lineage>
        <taxon>Eukaryota</taxon>
        <taxon>Viridiplantae</taxon>
        <taxon>Streptophyta</taxon>
        <taxon>Embryophyta</taxon>
        <taxon>Tracheophyta</taxon>
        <taxon>Spermatophyta</taxon>
        <taxon>Magnoliopsida</taxon>
        <taxon>eudicotyledons</taxon>
        <taxon>Gunneridae</taxon>
        <taxon>Pentapetalae</taxon>
        <taxon>asterids</taxon>
        <taxon>campanulids</taxon>
        <taxon>Asterales</taxon>
        <taxon>Asteraceae</taxon>
        <taxon>Asteroideae</taxon>
        <taxon>Anthemideae</taxon>
        <taxon>Anthemidinae</taxon>
        <taxon>Tanacetum</taxon>
    </lineage>
</organism>
<dbReference type="Proteomes" id="UP001151760">
    <property type="component" value="Unassembled WGS sequence"/>
</dbReference>
<evidence type="ECO:0000313" key="3">
    <source>
        <dbReference type="Proteomes" id="UP001151760"/>
    </source>
</evidence>
<feature type="region of interest" description="Disordered" evidence="1">
    <location>
        <begin position="1"/>
        <end position="34"/>
    </location>
</feature>
<name>A0ABQ5H4N5_9ASTR</name>
<reference evidence="2" key="1">
    <citation type="journal article" date="2022" name="Int. J. Mol. Sci.">
        <title>Draft Genome of Tanacetum Coccineum: Genomic Comparison of Closely Related Tanacetum-Family Plants.</title>
        <authorList>
            <person name="Yamashiro T."/>
            <person name="Shiraishi A."/>
            <person name="Nakayama K."/>
            <person name="Satake H."/>
        </authorList>
    </citation>
    <scope>NUCLEOTIDE SEQUENCE</scope>
</reference>
<evidence type="ECO:0000256" key="1">
    <source>
        <dbReference type="SAM" id="MobiDB-lite"/>
    </source>
</evidence>
<evidence type="ECO:0000313" key="2">
    <source>
        <dbReference type="EMBL" id="GJT82850.1"/>
    </source>
</evidence>
<reference evidence="2" key="2">
    <citation type="submission" date="2022-01" db="EMBL/GenBank/DDBJ databases">
        <authorList>
            <person name="Yamashiro T."/>
            <person name="Shiraishi A."/>
            <person name="Satake H."/>
            <person name="Nakayama K."/>
        </authorList>
    </citation>
    <scope>NUCLEOTIDE SEQUENCE</scope>
</reference>
<protein>
    <submittedName>
        <fullName evidence="2">Uncharacterized protein</fullName>
    </submittedName>
</protein>
<comment type="caution">
    <text evidence="2">The sequence shown here is derived from an EMBL/GenBank/DDBJ whole genome shotgun (WGS) entry which is preliminary data.</text>
</comment>